<protein>
    <recommendedName>
        <fullName evidence="4">DUF3857 domain-containing protein</fullName>
    </recommendedName>
</protein>
<feature type="chain" id="PRO_5045513164" description="DUF3857 domain-containing protein" evidence="1">
    <location>
        <begin position="20"/>
        <end position="646"/>
    </location>
</feature>
<comment type="caution">
    <text evidence="2">The sequence shown here is derived from an EMBL/GenBank/DDBJ whole genome shotgun (WGS) entry which is preliminary data.</text>
</comment>
<organism evidence="2 3">
    <name type="scientific">Geothrix limicola</name>
    <dbReference type="NCBI Taxonomy" id="2927978"/>
    <lineage>
        <taxon>Bacteria</taxon>
        <taxon>Pseudomonadati</taxon>
        <taxon>Acidobacteriota</taxon>
        <taxon>Holophagae</taxon>
        <taxon>Holophagales</taxon>
        <taxon>Holophagaceae</taxon>
        <taxon>Geothrix</taxon>
    </lineage>
</organism>
<accession>A0ABQ5QC57</accession>
<proteinExistence type="predicted"/>
<keyword evidence="1" id="KW-0732">Signal</keyword>
<sequence length="646" mass="72282">MLKQLAIVLLMGAAGQLAAGWAPIPSDVWAIRSGPKGALVLEERMKFTGRAVEYVYRVRVFAEEGRKAAQLPDMPTTVSDIKGRTVYPDGRQVEFNDRKDFAERKVEVGGSESSATHVVPPGVTSDCVMEVSWSEPANGWFHGLPRRYDDGLYAKWTLANSVPTKLLVIEVFKYFPLAWVVEPSVIAKPETSDVSGFRVLTFHDLPALDTPPYAIKPLLGLPTLLMFYQPESLRGVVDDPLEAYWNQAAESIYKPDYESGISKGSAFKSLTDELLADLPQTPGERAGELLNRLNQNVANLSHSTYAEEAALPKTFWRGFESKDLNEAAKTRKTDSFGFRLLYYHLLKAAGFAPKIGKVVDREKALFQWAQRNPWQFHHTVIGIDLPSGAVMWFDPTRRYAAPGVIHPDYTAVNMLQVDSATWKVSRGVIPGLGTLANGRQFTYALDLSEDGDNVEAQGEFSGYPEYSERYSYLPLEPKEQGKALKKKFEAALKDMAVSEATVFNAADPKKNVSWRVKGFIEREAGRSRTVTPFPGMPWPLWVPSELDQTRKTPIVLPYMSTQVALSHFKVPHGFTPRLLADLHDENEFGKVVWALSFDPTTREVKVALRVEVRANSKGADRWESFKAYLGWIETACRRQIVLVKEG</sequence>
<reference evidence="2 3" key="1">
    <citation type="journal article" date="2023" name="Antonie Van Leeuwenhoek">
        <title>Mesoterricola silvestris gen. nov., sp. nov., Mesoterricola sediminis sp. nov., Geothrix oryzae sp. nov., Geothrix edaphica sp. nov., Geothrix rubra sp. nov., and Geothrix limicola sp. nov., six novel members of Acidobacteriota isolated from soils.</title>
        <authorList>
            <person name="Itoh H."/>
            <person name="Sugisawa Y."/>
            <person name="Mise K."/>
            <person name="Xu Z."/>
            <person name="Kuniyasu M."/>
            <person name="Ushijima N."/>
            <person name="Kawano K."/>
            <person name="Kobayashi E."/>
            <person name="Shiratori Y."/>
            <person name="Masuda Y."/>
            <person name="Senoo K."/>
        </authorList>
    </citation>
    <scope>NUCLEOTIDE SEQUENCE [LARGE SCALE GENOMIC DNA]</scope>
    <source>
        <strain evidence="2 3">Red804</strain>
    </source>
</reference>
<dbReference type="EMBL" id="BSDE01000001">
    <property type="protein sequence ID" value="GLH72021.1"/>
    <property type="molecule type" value="Genomic_DNA"/>
</dbReference>
<name>A0ABQ5QC57_9BACT</name>
<evidence type="ECO:0008006" key="4">
    <source>
        <dbReference type="Google" id="ProtNLM"/>
    </source>
</evidence>
<dbReference type="Gene3D" id="2.60.40.3140">
    <property type="match status" value="1"/>
</dbReference>
<evidence type="ECO:0000313" key="3">
    <source>
        <dbReference type="Proteomes" id="UP001165069"/>
    </source>
</evidence>
<gene>
    <name evidence="2" type="ORF">GETHLI_05230</name>
</gene>
<evidence type="ECO:0000256" key="1">
    <source>
        <dbReference type="SAM" id="SignalP"/>
    </source>
</evidence>
<keyword evidence="3" id="KW-1185">Reference proteome</keyword>
<dbReference type="RefSeq" id="WP_285569919.1">
    <property type="nucleotide sequence ID" value="NZ_BSDE01000001.1"/>
</dbReference>
<evidence type="ECO:0000313" key="2">
    <source>
        <dbReference type="EMBL" id="GLH72021.1"/>
    </source>
</evidence>
<dbReference type="Proteomes" id="UP001165069">
    <property type="component" value="Unassembled WGS sequence"/>
</dbReference>
<feature type="signal peptide" evidence="1">
    <location>
        <begin position="1"/>
        <end position="19"/>
    </location>
</feature>